<feature type="transmembrane region" description="Helical" evidence="1">
    <location>
        <begin position="79"/>
        <end position="105"/>
    </location>
</feature>
<dbReference type="AlphaFoldDB" id="A0A1I5ZUN8"/>
<dbReference type="EMBL" id="FOYD01000001">
    <property type="protein sequence ID" value="SFQ60168.1"/>
    <property type="molecule type" value="Genomic_DNA"/>
</dbReference>
<accession>A0A1I5ZUN8</accession>
<reference evidence="2 3" key="1">
    <citation type="submission" date="2016-10" db="EMBL/GenBank/DDBJ databases">
        <authorList>
            <person name="de Groot N.N."/>
        </authorList>
    </citation>
    <scope>NUCLEOTIDE SEQUENCE [LARGE SCALE GENOMIC DNA]</scope>
    <source>
        <strain evidence="2 3">JCM 18415</strain>
    </source>
</reference>
<evidence type="ECO:0000313" key="3">
    <source>
        <dbReference type="Proteomes" id="UP000242815"/>
    </source>
</evidence>
<sequence length="106" mass="10861">MKHSGVGIASFVTSIVAGVLIFLLVIIAGVLEVSTPGGMDEESIAAVLIGLFLFAFLGAELVALGLGIGGLIQKDRKKIFAILGVVFSATALLITLFILFLGLAMG</sequence>
<name>A0A1I5ZUN8_9GAMM</name>
<dbReference type="RefSeq" id="WP_218149985.1">
    <property type="nucleotide sequence ID" value="NZ_FOYD01000001.1"/>
</dbReference>
<feature type="transmembrane region" description="Helical" evidence="1">
    <location>
        <begin position="7"/>
        <end position="31"/>
    </location>
</feature>
<proteinExistence type="predicted"/>
<keyword evidence="1" id="KW-1133">Transmembrane helix</keyword>
<keyword evidence="1" id="KW-0472">Membrane</keyword>
<dbReference type="Proteomes" id="UP000242815">
    <property type="component" value="Unassembled WGS sequence"/>
</dbReference>
<evidence type="ECO:0008006" key="4">
    <source>
        <dbReference type="Google" id="ProtNLM"/>
    </source>
</evidence>
<feature type="transmembrane region" description="Helical" evidence="1">
    <location>
        <begin position="43"/>
        <end position="72"/>
    </location>
</feature>
<gene>
    <name evidence="2" type="ORF">SAMN05216578_101338</name>
</gene>
<keyword evidence="1" id="KW-0812">Transmembrane</keyword>
<organism evidence="2 3">
    <name type="scientific">Halopseudomonas formosensis</name>
    <dbReference type="NCBI Taxonomy" id="1002526"/>
    <lineage>
        <taxon>Bacteria</taxon>
        <taxon>Pseudomonadati</taxon>
        <taxon>Pseudomonadota</taxon>
        <taxon>Gammaproteobacteria</taxon>
        <taxon>Pseudomonadales</taxon>
        <taxon>Pseudomonadaceae</taxon>
        <taxon>Halopseudomonas</taxon>
    </lineage>
</organism>
<dbReference type="STRING" id="1002526.SAMN05216578_101338"/>
<evidence type="ECO:0000313" key="2">
    <source>
        <dbReference type="EMBL" id="SFQ60168.1"/>
    </source>
</evidence>
<evidence type="ECO:0000256" key="1">
    <source>
        <dbReference type="SAM" id="Phobius"/>
    </source>
</evidence>
<protein>
    <recommendedName>
        <fullName evidence="4">DUF4064 domain-containing protein</fullName>
    </recommendedName>
</protein>